<dbReference type="Proteomes" id="UP000619244">
    <property type="component" value="Unassembled WGS sequence"/>
</dbReference>
<reference evidence="2" key="2">
    <citation type="submission" date="2020-09" db="EMBL/GenBank/DDBJ databases">
        <authorList>
            <person name="Sun Q."/>
            <person name="Ohkuma M."/>
        </authorList>
    </citation>
    <scope>NUCLEOTIDE SEQUENCE</scope>
    <source>
        <strain evidence="2">JCM 4790</strain>
    </source>
</reference>
<dbReference type="EMBL" id="BMVU01000107">
    <property type="protein sequence ID" value="GGY16256.1"/>
    <property type="molecule type" value="Genomic_DNA"/>
</dbReference>
<reference evidence="2" key="1">
    <citation type="journal article" date="2014" name="Int. J. Syst. Evol. Microbiol.">
        <title>Complete genome sequence of Corynebacterium casei LMG S-19264T (=DSM 44701T), isolated from a smear-ripened cheese.</title>
        <authorList>
            <consortium name="US DOE Joint Genome Institute (JGI-PGF)"/>
            <person name="Walter F."/>
            <person name="Albersmeier A."/>
            <person name="Kalinowski J."/>
            <person name="Ruckert C."/>
        </authorList>
    </citation>
    <scope>NUCLEOTIDE SEQUENCE</scope>
    <source>
        <strain evidence="2">JCM 4790</strain>
    </source>
</reference>
<comment type="caution">
    <text evidence="2">The sequence shown here is derived from an EMBL/GenBank/DDBJ whole genome shotgun (WGS) entry which is preliminary data.</text>
</comment>
<feature type="region of interest" description="Disordered" evidence="1">
    <location>
        <begin position="1"/>
        <end position="27"/>
    </location>
</feature>
<protein>
    <submittedName>
        <fullName evidence="2">Uncharacterized protein</fullName>
    </submittedName>
</protein>
<name>A0A918P2K7_9ACTN</name>
<keyword evidence="3" id="KW-1185">Reference proteome</keyword>
<feature type="compositionally biased region" description="Basic and acidic residues" evidence="1">
    <location>
        <begin position="7"/>
        <end position="27"/>
    </location>
</feature>
<evidence type="ECO:0000313" key="3">
    <source>
        <dbReference type="Proteomes" id="UP000619244"/>
    </source>
</evidence>
<gene>
    <name evidence="2" type="ORF">GCM10010358_79980</name>
</gene>
<organism evidence="2 3">
    <name type="scientific">Streptomyces minutiscleroticus</name>
    <dbReference type="NCBI Taxonomy" id="68238"/>
    <lineage>
        <taxon>Bacteria</taxon>
        <taxon>Bacillati</taxon>
        <taxon>Actinomycetota</taxon>
        <taxon>Actinomycetes</taxon>
        <taxon>Kitasatosporales</taxon>
        <taxon>Streptomycetaceae</taxon>
        <taxon>Streptomyces</taxon>
    </lineage>
</organism>
<accession>A0A918P2K7</accession>
<proteinExistence type="predicted"/>
<evidence type="ECO:0000313" key="2">
    <source>
        <dbReference type="EMBL" id="GGY16256.1"/>
    </source>
</evidence>
<sequence length="83" mass="9727">MLAVPGRVRDRERRRTASNLDERQQRQADFSKRLRGVPYREVISITEFIDERTPFSTQHGVKGDEFDKVIVVIDDSAWTLYSD</sequence>
<evidence type="ECO:0000256" key="1">
    <source>
        <dbReference type="SAM" id="MobiDB-lite"/>
    </source>
</evidence>
<dbReference type="AlphaFoldDB" id="A0A918P2K7"/>
<dbReference type="RefSeq" id="WP_229919909.1">
    <property type="nucleotide sequence ID" value="NZ_BMVU01000107.1"/>
</dbReference>